<dbReference type="AlphaFoldDB" id="A0AAE3XCC9"/>
<evidence type="ECO:0000256" key="5">
    <source>
        <dbReference type="ARBA" id="ARBA00023284"/>
    </source>
</evidence>
<sequence>MIGGTVAAFAAAGAAALFWFAQQPVEFDLTGQPMLGRATAPVQVVVFGDLKCPSCADFEKNVYPAVKAQAEAGQVAYYFLNMPFLAPDSRTAALAAECAAQQSPDAYYRVVETLYRAQGPEAEAWAARDRLPTLLKPAKIDVPAALACVDDGRAEHAVDADLAAARTARVNGTPTAFVNGKRLADISTLPQAAAAVSP</sequence>
<evidence type="ECO:0000256" key="1">
    <source>
        <dbReference type="ARBA" id="ARBA00005791"/>
    </source>
</evidence>
<dbReference type="InterPro" id="IPR036249">
    <property type="entry name" value="Thioredoxin-like_sf"/>
</dbReference>
<dbReference type="PANTHER" id="PTHR13887">
    <property type="entry name" value="GLUTATHIONE S-TRANSFERASE KAPPA"/>
    <property type="match status" value="1"/>
</dbReference>
<evidence type="ECO:0000256" key="6">
    <source>
        <dbReference type="SAM" id="SignalP"/>
    </source>
</evidence>
<dbReference type="PANTHER" id="PTHR13887:SF14">
    <property type="entry name" value="DISULFIDE BOND FORMATION PROTEIN D"/>
    <property type="match status" value="1"/>
</dbReference>
<comment type="caution">
    <text evidence="8">The sequence shown here is derived from an EMBL/GenBank/DDBJ whole genome shotgun (WGS) entry which is preliminary data.</text>
</comment>
<protein>
    <submittedName>
        <fullName evidence="8">Protein-disulfide isomerase</fullName>
    </submittedName>
</protein>
<dbReference type="SUPFAM" id="SSF52833">
    <property type="entry name" value="Thioredoxin-like"/>
    <property type="match status" value="1"/>
</dbReference>
<feature type="signal peptide" evidence="6">
    <location>
        <begin position="1"/>
        <end position="21"/>
    </location>
</feature>
<evidence type="ECO:0000313" key="9">
    <source>
        <dbReference type="Proteomes" id="UP001185331"/>
    </source>
</evidence>
<organism evidence="8 9">
    <name type="scientific">Deinococcus soli</name>
    <name type="common">ex Cha et al. 2016</name>
    <dbReference type="NCBI Taxonomy" id="1309411"/>
    <lineage>
        <taxon>Bacteria</taxon>
        <taxon>Thermotogati</taxon>
        <taxon>Deinococcota</taxon>
        <taxon>Deinococci</taxon>
        <taxon>Deinococcales</taxon>
        <taxon>Deinococcaceae</taxon>
        <taxon>Deinococcus</taxon>
    </lineage>
</organism>
<dbReference type="GO" id="GO:0016853">
    <property type="term" value="F:isomerase activity"/>
    <property type="evidence" value="ECO:0007669"/>
    <property type="project" value="UniProtKB-KW"/>
</dbReference>
<evidence type="ECO:0000256" key="4">
    <source>
        <dbReference type="ARBA" id="ARBA00023157"/>
    </source>
</evidence>
<feature type="domain" description="Thioredoxin-like fold" evidence="7">
    <location>
        <begin position="31"/>
        <end position="189"/>
    </location>
</feature>
<gene>
    <name evidence="8" type="ORF">J2Y00_001994</name>
</gene>
<keyword evidence="4" id="KW-1015">Disulfide bond</keyword>
<evidence type="ECO:0000313" key="8">
    <source>
        <dbReference type="EMBL" id="MDR6218431.1"/>
    </source>
</evidence>
<dbReference type="GO" id="GO:0016491">
    <property type="term" value="F:oxidoreductase activity"/>
    <property type="evidence" value="ECO:0007669"/>
    <property type="project" value="UniProtKB-KW"/>
</dbReference>
<dbReference type="Proteomes" id="UP001185331">
    <property type="component" value="Unassembled WGS sequence"/>
</dbReference>
<keyword evidence="2 6" id="KW-0732">Signal</keyword>
<proteinExistence type="inferred from homology"/>
<dbReference type="Pfam" id="PF13462">
    <property type="entry name" value="Thioredoxin_4"/>
    <property type="match status" value="1"/>
</dbReference>
<dbReference type="InterPro" id="IPR012336">
    <property type="entry name" value="Thioredoxin-like_fold"/>
</dbReference>
<keyword evidence="5" id="KW-0676">Redox-active center</keyword>
<dbReference type="Gene3D" id="3.40.30.10">
    <property type="entry name" value="Glutaredoxin"/>
    <property type="match status" value="1"/>
</dbReference>
<comment type="similarity">
    <text evidence="1">Belongs to the thioredoxin family. DsbA subfamily.</text>
</comment>
<evidence type="ECO:0000256" key="3">
    <source>
        <dbReference type="ARBA" id="ARBA00023002"/>
    </source>
</evidence>
<dbReference type="RefSeq" id="WP_309854905.1">
    <property type="nucleotide sequence ID" value="NZ_JAVDQJ010000005.1"/>
</dbReference>
<accession>A0AAE3XCC9</accession>
<feature type="chain" id="PRO_5042215327" evidence="6">
    <location>
        <begin position="22"/>
        <end position="198"/>
    </location>
</feature>
<evidence type="ECO:0000259" key="7">
    <source>
        <dbReference type="Pfam" id="PF13462"/>
    </source>
</evidence>
<dbReference type="EMBL" id="JAVDQK010000004">
    <property type="protein sequence ID" value="MDR6218431.1"/>
    <property type="molecule type" value="Genomic_DNA"/>
</dbReference>
<reference evidence="8" key="1">
    <citation type="submission" date="2023-07" db="EMBL/GenBank/DDBJ databases">
        <title>Sorghum-associated microbial communities from plants grown in Nebraska, USA.</title>
        <authorList>
            <person name="Schachtman D."/>
        </authorList>
    </citation>
    <scope>NUCLEOTIDE SEQUENCE</scope>
    <source>
        <strain evidence="8">BE330</strain>
    </source>
</reference>
<evidence type="ECO:0000256" key="2">
    <source>
        <dbReference type="ARBA" id="ARBA00022729"/>
    </source>
</evidence>
<keyword evidence="3" id="KW-0560">Oxidoreductase</keyword>
<name>A0AAE3XCC9_9DEIO</name>
<keyword evidence="8" id="KW-0413">Isomerase</keyword>